<dbReference type="PANTHER" id="PTHR37984:SF9">
    <property type="entry name" value="INTEGRASE CATALYTIC DOMAIN-CONTAINING PROTEIN"/>
    <property type="match status" value="1"/>
</dbReference>
<proteinExistence type="predicted"/>
<evidence type="ECO:0000259" key="1">
    <source>
        <dbReference type="Pfam" id="PF03539"/>
    </source>
</evidence>
<accession>A0A6J8B6R9</accession>
<dbReference type="InterPro" id="IPR001969">
    <property type="entry name" value="Aspartic_peptidase_AS"/>
</dbReference>
<dbReference type="FunFam" id="1.10.340.70:FF:000001">
    <property type="entry name" value="Retrovirus-related Pol polyprotein from transposon gypsy-like Protein"/>
    <property type="match status" value="1"/>
</dbReference>
<dbReference type="GO" id="GO:0006508">
    <property type="term" value="P:proteolysis"/>
    <property type="evidence" value="ECO:0007669"/>
    <property type="project" value="InterPro"/>
</dbReference>
<dbReference type="Proteomes" id="UP000507470">
    <property type="component" value="Unassembled WGS sequence"/>
</dbReference>
<dbReference type="Gene3D" id="1.10.340.70">
    <property type="match status" value="1"/>
</dbReference>
<feature type="domain" description="Integrase zinc-binding" evidence="2">
    <location>
        <begin position="330"/>
        <end position="388"/>
    </location>
</feature>
<dbReference type="PROSITE" id="PS00141">
    <property type="entry name" value="ASP_PROTEASE"/>
    <property type="match status" value="1"/>
</dbReference>
<evidence type="ECO:0000259" key="2">
    <source>
        <dbReference type="Pfam" id="PF17921"/>
    </source>
</evidence>
<gene>
    <name evidence="3" type="ORF">MCOR_15671</name>
</gene>
<dbReference type="GO" id="GO:0004190">
    <property type="term" value="F:aspartic-type endopeptidase activity"/>
    <property type="evidence" value="ECO:0007669"/>
    <property type="project" value="InterPro"/>
</dbReference>
<dbReference type="InterPro" id="IPR041588">
    <property type="entry name" value="Integrase_H2C2"/>
</dbReference>
<sequence>MIRSSQNQKNGLHGNIGVSTAAHEAVMYVDTDLYGLSASLLVDTGATVTIFSEKTYNRIPRARQPDLKSSNQQVFTASGDQLKIVGKVSFHLVFQHGKSVVVETIVAHITIDGILGLDFIKTIKDLMVEASDKFLQSGKGLVGRSLAKSGGEVLVRLMNTSTDSQIIYPGTAIAQVSPVQEVKLNEQNKFDKTYLRSDLKNLISRSQKHLNSKEDAVVENLLKEYETLFSASDSDLGKTNIVKHKINTGTTSPIKQAPRRLPNTLAKEVDEQVDGMLKNGLITPSMSPWKIGAESMTVKTLWALFESLVIHNDILCRQKKEPKTVLQAVVPKSERRNVLTQYHDNRTSAHLGVKKTLAKIRDRYYWPGIQTNVKQYIIGCTQCSKRKAPNPKK</sequence>
<evidence type="ECO:0008006" key="5">
    <source>
        <dbReference type="Google" id="ProtNLM"/>
    </source>
</evidence>
<dbReference type="Pfam" id="PF17921">
    <property type="entry name" value="Integrase_H2C2"/>
    <property type="match status" value="1"/>
</dbReference>
<reference evidence="3 4" key="1">
    <citation type="submission" date="2020-06" db="EMBL/GenBank/DDBJ databases">
        <authorList>
            <person name="Li R."/>
            <person name="Bekaert M."/>
        </authorList>
    </citation>
    <scope>NUCLEOTIDE SEQUENCE [LARGE SCALE GENOMIC DNA]</scope>
    <source>
        <strain evidence="4">wild</strain>
    </source>
</reference>
<dbReference type="InterPro" id="IPR021109">
    <property type="entry name" value="Peptidase_aspartic_dom_sf"/>
</dbReference>
<feature type="domain" description="Peptidase A9" evidence="1">
    <location>
        <begin position="196"/>
        <end position="257"/>
    </location>
</feature>
<dbReference type="SUPFAM" id="SSF50630">
    <property type="entry name" value="Acid proteases"/>
    <property type="match status" value="1"/>
</dbReference>
<dbReference type="OrthoDB" id="6158722at2759"/>
<dbReference type="Gene3D" id="3.10.10.10">
    <property type="entry name" value="HIV Type 1 Reverse Transcriptase, subunit A, domain 1"/>
    <property type="match status" value="1"/>
</dbReference>
<dbReference type="InterPro" id="IPR043502">
    <property type="entry name" value="DNA/RNA_pol_sf"/>
</dbReference>
<dbReference type="InterPro" id="IPR001641">
    <property type="entry name" value="Spumavirus_A9"/>
</dbReference>
<keyword evidence="4" id="KW-1185">Reference proteome</keyword>
<dbReference type="SUPFAM" id="SSF56672">
    <property type="entry name" value="DNA/RNA polymerases"/>
    <property type="match status" value="1"/>
</dbReference>
<dbReference type="Pfam" id="PF03539">
    <property type="entry name" value="Spuma_A9PTase"/>
    <property type="match status" value="1"/>
</dbReference>
<dbReference type="PANTHER" id="PTHR37984">
    <property type="entry name" value="PROTEIN CBG26694"/>
    <property type="match status" value="1"/>
</dbReference>
<evidence type="ECO:0000313" key="4">
    <source>
        <dbReference type="Proteomes" id="UP000507470"/>
    </source>
</evidence>
<dbReference type="AlphaFoldDB" id="A0A6J8B6R9"/>
<dbReference type="EMBL" id="CACVKT020002746">
    <property type="protein sequence ID" value="CAC5379628.1"/>
    <property type="molecule type" value="Genomic_DNA"/>
</dbReference>
<evidence type="ECO:0000313" key="3">
    <source>
        <dbReference type="EMBL" id="CAC5379628.1"/>
    </source>
</evidence>
<dbReference type="InterPro" id="IPR050951">
    <property type="entry name" value="Retrovirus_Pol_polyprotein"/>
</dbReference>
<protein>
    <recommendedName>
        <fullName evidence="5">Integrase zinc-binding domain-containing protein</fullName>
    </recommendedName>
</protein>
<name>A0A6J8B6R9_MYTCO</name>
<dbReference type="Gene3D" id="2.40.70.10">
    <property type="entry name" value="Acid Proteases"/>
    <property type="match status" value="1"/>
</dbReference>
<organism evidence="3 4">
    <name type="scientific">Mytilus coruscus</name>
    <name type="common">Sea mussel</name>
    <dbReference type="NCBI Taxonomy" id="42192"/>
    <lineage>
        <taxon>Eukaryota</taxon>
        <taxon>Metazoa</taxon>
        <taxon>Spiralia</taxon>
        <taxon>Lophotrochozoa</taxon>
        <taxon>Mollusca</taxon>
        <taxon>Bivalvia</taxon>
        <taxon>Autobranchia</taxon>
        <taxon>Pteriomorphia</taxon>
        <taxon>Mytilida</taxon>
        <taxon>Mytiloidea</taxon>
        <taxon>Mytilidae</taxon>
        <taxon>Mytilinae</taxon>
        <taxon>Mytilus</taxon>
    </lineage>
</organism>